<reference evidence="1 2" key="2">
    <citation type="journal article" date="2017" name="Genome Biol.">
        <title>New reference genome sequences of hot pepper reveal the massive evolution of plant disease-resistance genes by retroduplication.</title>
        <authorList>
            <person name="Kim S."/>
            <person name="Park J."/>
            <person name="Yeom S.I."/>
            <person name="Kim Y.M."/>
            <person name="Seo E."/>
            <person name="Kim K.T."/>
            <person name="Kim M.S."/>
            <person name="Lee J.M."/>
            <person name="Cheong K."/>
            <person name="Shin H.S."/>
            <person name="Kim S.B."/>
            <person name="Han K."/>
            <person name="Lee J."/>
            <person name="Park M."/>
            <person name="Lee H.A."/>
            <person name="Lee H.Y."/>
            <person name="Lee Y."/>
            <person name="Oh S."/>
            <person name="Lee J.H."/>
            <person name="Choi E."/>
            <person name="Choi E."/>
            <person name="Lee S.E."/>
            <person name="Jeon J."/>
            <person name="Kim H."/>
            <person name="Choi G."/>
            <person name="Song H."/>
            <person name="Lee J."/>
            <person name="Lee S.C."/>
            <person name="Kwon J.K."/>
            <person name="Lee H.Y."/>
            <person name="Koo N."/>
            <person name="Hong Y."/>
            <person name="Kim R.W."/>
            <person name="Kang W.H."/>
            <person name="Huh J.H."/>
            <person name="Kang B.C."/>
            <person name="Yang T.J."/>
            <person name="Lee Y.H."/>
            <person name="Bennetzen J.L."/>
            <person name="Choi D."/>
        </authorList>
    </citation>
    <scope>NUCLEOTIDE SEQUENCE [LARGE SCALE GENOMIC DNA]</scope>
    <source>
        <strain evidence="2">cv. CM334</strain>
    </source>
</reference>
<dbReference type="PANTHER" id="PTHR33710">
    <property type="entry name" value="BNAC02G09200D PROTEIN"/>
    <property type="match status" value="1"/>
</dbReference>
<dbReference type="STRING" id="4072.A0A2G3ANT1"/>
<dbReference type="PANTHER" id="PTHR33710:SF76">
    <property type="entry name" value="ENDONUCLEASE_EXONUCLEASE_PHOSPHATASE DOMAIN-CONTAINING PROTEIN"/>
    <property type="match status" value="1"/>
</dbReference>
<evidence type="ECO:0000313" key="1">
    <source>
        <dbReference type="EMBL" id="PHT95870.1"/>
    </source>
</evidence>
<organism evidence="1 2">
    <name type="scientific">Capsicum annuum</name>
    <name type="common">Capsicum pepper</name>
    <dbReference type="NCBI Taxonomy" id="4072"/>
    <lineage>
        <taxon>Eukaryota</taxon>
        <taxon>Viridiplantae</taxon>
        <taxon>Streptophyta</taxon>
        <taxon>Embryophyta</taxon>
        <taxon>Tracheophyta</taxon>
        <taxon>Spermatophyta</taxon>
        <taxon>Magnoliopsida</taxon>
        <taxon>eudicotyledons</taxon>
        <taxon>Gunneridae</taxon>
        <taxon>Pentapetalae</taxon>
        <taxon>asterids</taxon>
        <taxon>lamiids</taxon>
        <taxon>Solanales</taxon>
        <taxon>Solanaceae</taxon>
        <taxon>Solanoideae</taxon>
        <taxon>Capsiceae</taxon>
        <taxon>Capsicum</taxon>
    </lineage>
</organism>
<dbReference type="EMBL" id="AYRZ02000001">
    <property type="protein sequence ID" value="PHT95870.1"/>
    <property type="molecule type" value="Genomic_DNA"/>
</dbReference>
<dbReference type="Gene3D" id="3.60.10.10">
    <property type="entry name" value="Endonuclease/exonuclease/phosphatase"/>
    <property type="match status" value="1"/>
</dbReference>
<keyword evidence="2" id="KW-1185">Reference proteome</keyword>
<dbReference type="Gramene" id="PHT95870">
    <property type="protein sequence ID" value="PHT95870"/>
    <property type="gene ID" value="T459_03752"/>
</dbReference>
<gene>
    <name evidence="1" type="ORF">T459_03752</name>
</gene>
<proteinExistence type="predicted"/>
<dbReference type="SUPFAM" id="SSF56219">
    <property type="entry name" value="DNase I-like"/>
    <property type="match status" value="1"/>
</dbReference>
<reference evidence="1 2" key="1">
    <citation type="journal article" date="2014" name="Nat. Genet.">
        <title>Genome sequence of the hot pepper provides insights into the evolution of pungency in Capsicum species.</title>
        <authorList>
            <person name="Kim S."/>
            <person name="Park M."/>
            <person name="Yeom S.I."/>
            <person name="Kim Y.M."/>
            <person name="Lee J.M."/>
            <person name="Lee H.A."/>
            <person name="Seo E."/>
            <person name="Choi J."/>
            <person name="Cheong K."/>
            <person name="Kim K.T."/>
            <person name="Jung K."/>
            <person name="Lee G.W."/>
            <person name="Oh S.K."/>
            <person name="Bae C."/>
            <person name="Kim S.B."/>
            <person name="Lee H.Y."/>
            <person name="Kim S.Y."/>
            <person name="Kim M.S."/>
            <person name="Kang B.C."/>
            <person name="Jo Y.D."/>
            <person name="Yang H.B."/>
            <person name="Jeong H.J."/>
            <person name="Kang W.H."/>
            <person name="Kwon J.K."/>
            <person name="Shin C."/>
            <person name="Lim J.Y."/>
            <person name="Park J.H."/>
            <person name="Huh J.H."/>
            <person name="Kim J.S."/>
            <person name="Kim B.D."/>
            <person name="Cohen O."/>
            <person name="Paran I."/>
            <person name="Suh M.C."/>
            <person name="Lee S.B."/>
            <person name="Kim Y.K."/>
            <person name="Shin Y."/>
            <person name="Noh S.J."/>
            <person name="Park J."/>
            <person name="Seo Y.S."/>
            <person name="Kwon S.Y."/>
            <person name="Kim H.A."/>
            <person name="Park J.M."/>
            <person name="Kim H.J."/>
            <person name="Choi S.B."/>
            <person name="Bosland P.W."/>
            <person name="Reeves G."/>
            <person name="Jo S.H."/>
            <person name="Lee B.W."/>
            <person name="Cho H.T."/>
            <person name="Choi H.S."/>
            <person name="Lee M.S."/>
            <person name="Yu Y."/>
            <person name="Do Choi Y."/>
            <person name="Park B.S."/>
            <person name="van Deynze A."/>
            <person name="Ashrafi H."/>
            <person name="Hill T."/>
            <person name="Kim W.T."/>
            <person name="Pai H.S."/>
            <person name="Ahn H.K."/>
            <person name="Yeam I."/>
            <person name="Giovannoni J.J."/>
            <person name="Rose J.K."/>
            <person name="Sorensen I."/>
            <person name="Lee S.J."/>
            <person name="Kim R.W."/>
            <person name="Choi I.Y."/>
            <person name="Choi B.S."/>
            <person name="Lim J.S."/>
            <person name="Lee Y.H."/>
            <person name="Choi D."/>
        </authorList>
    </citation>
    <scope>NUCLEOTIDE SEQUENCE [LARGE SCALE GENOMIC DNA]</scope>
    <source>
        <strain evidence="2">cv. CM334</strain>
    </source>
</reference>
<dbReference type="InterPro" id="IPR036691">
    <property type="entry name" value="Endo/exonu/phosph_ase_sf"/>
</dbReference>
<dbReference type="Proteomes" id="UP000222542">
    <property type="component" value="Unassembled WGS sequence"/>
</dbReference>
<comment type="caution">
    <text evidence="1">The sequence shown here is derived from an EMBL/GenBank/DDBJ whole genome shotgun (WGS) entry which is preliminary data.</text>
</comment>
<accession>A0A2G3ANT1</accession>
<sequence length="100" mass="11488">MWQGILQIRAHIDVPWCIYEDFNSPLHSEDRLGGNPIAESKTKDFQKIVEDLNLVDMKATGGHFTSANKHVWSKIDRAISNEVWVMQYGSITAQFQEQIL</sequence>
<name>A0A2G3ANT1_CAPAN</name>
<dbReference type="AlphaFoldDB" id="A0A2G3ANT1"/>
<protein>
    <submittedName>
        <fullName evidence="1">Uncharacterized protein</fullName>
    </submittedName>
</protein>
<evidence type="ECO:0000313" key="2">
    <source>
        <dbReference type="Proteomes" id="UP000222542"/>
    </source>
</evidence>